<dbReference type="OrthoDB" id="2437251at2759"/>
<feature type="non-terminal residue" evidence="1">
    <location>
        <position position="65"/>
    </location>
</feature>
<organism evidence="1 2">
    <name type="scientific">Gymnopilus junonius</name>
    <name type="common">Spectacular rustgill mushroom</name>
    <name type="synonym">Gymnopilus spectabilis subsp. junonius</name>
    <dbReference type="NCBI Taxonomy" id="109634"/>
    <lineage>
        <taxon>Eukaryota</taxon>
        <taxon>Fungi</taxon>
        <taxon>Dikarya</taxon>
        <taxon>Basidiomycota</taxon>
        <taxon>Agaricomycotina</taxon>
        <taxon>Agaricomycetes</taxon>
        <taxon>Agaricomycetidae</taxon>
        <taxon>Agaricales</taxon>
        <taxon>Agaricineae</taxon>
        <taxon>Hymenogastraceae</taxon>
        <taxon>Gymnopilus</taxon>
    </lineage>
</organism>
<accession>A0A9P5NB32</accession>
<keyword evidence="2" id="KW-1185">Reference proteome</keyword>
<proteinExistence type="predicted"/>
<sequence>KHRDKAKMESFQCHGWLHITAWPESNIVLAKLSHEEDHVDYWSVDLPSEVKEMVKNHPDLNATQV</sequence>
<dbReference type="Proteomes" id="UP000724874">
    <property type="component" value="Unassembled WGS sequence"/>
</dbReference>
<dbReference type="EMBL" id="JADNYJ010000149">
    <property type="protein sequence ID" value="KAF8879441.1"/>
    <property type="molecule type" value="Genomic_DNA"/>
</dbReference>
<protein>
    <submittedName>
        <fullName evidence="1">Uncharacterized protein</fullName>
    </submittedName>
</protein>
<gene>
    <name evidence="1" type="ORF">CPB84DRAFT_1631293</name>
</gene>
<dbReference type="AlphaFoldDB" id="A0A9P5NB32"/>
<evidence type="ECO:0000313" key="1">
    <source>
        <dbReference type="EMBL" id="KAF8879441.1"/>
    </source>
</evidence>
<comment type="caution">
    <text evidence="1">The sequence shown here is derived from an EMBL/GenBank/DDBJ whole genome shotgun (WGS) entry which is preliminary data.</text>
</comment>
<feature type="non-terminal residue" evidence="1">
    <location>
        <position position="1"/>
    </location>
</feature>
<reference evidence="1" key="1">
    <citation type="submission" date="2020-11" db="EMBL/GenBank/DDBJ databases">
        <authorList>
            <consortium name="DOE Joint Genome Institute"/>
            <person name="Ahrendt S."/>
            <person name="Riley R."/>
            <person name="Andreopoulos W."/>
            <person name="LaButti K."/>
            <person name="Pangilinan J."/>
            <person name="Ruiz-duenas F.J."/>
            <person name="Barrasa J.M."/>
            <person name="Sanchez-Garcia M."/>
            <person name="Camarero S."/>
            <person name="Miyauchi S."/>
            <person name="Serrano A."/>
            <person name="Linde D."/>
            <person name="Babiker R."/>
            <person name="Drula E."/>
            <person name="Ayuso-Fernandez I."/>
            <person name="Pacheco R."/>
            <person name="Padilla G."/>
            <person name="Ferreira P."/>
            <person name="Barriuso J."/>
            <person name="Kellner H."/>
            <person name="Castanera R."/>
            <person name="Alfaro M."/>
            <person name="Ramirez L."/>
            <person name="Pisabarro A.G."/>
            <person name="Kuo A."/>
            <person name="Tritt A."/>
            <person name="Lipzen A."/>
            <person name="He G."/>
            <person name="Yan M."/>
            <person name="Ng V."/>
            <person name="Cullen D."/>
            <person name="Martin F."/>
            <person name="Rosso M.-N."/>
            <person name="Henrissat B."/>
            <person name="Hibbett D."/>
            <person name="Martinez A.T."/>
            <person name="Grigoriev I.V."/>
        </authorList>
    </citation>
    <scope>NUCLEOTIDE SEQUENCE</scope>
    <source>
        <strain evidence="1">AH 44721</strain>
    </source>
</reference>
<evidence type="ECO:0000313" key="2">
    <source>
        <dbReference type="Proteomes" id="UP000724874"/>
    </source>
</evidence>
<name>A0A9P5NB32_GYMJU</name>